<keyword evidence="3 6" id="KW-0560">Oxidoreductase</keyword>
<dbReference type="PANTHER" id="PTHR43391:SF14">
    <property type="entry name" value="DEHYDROGENASE_REDUCTASE SDR FAMILY PROTEIN 7-LIKE"/>
    <property type="match status" value="1"/>
</dbReference>
<accession>A0ABM9ACP6</accession>
<name>A0ABM9ACP6_9GAMM</name>
<protein>
    <submittedName>
        <fullName evidence="6">3-alpha-hydroxycholanate dehydrogenase (NADP(+))</fullName>
        <ecNumber evidence="6">1.1.1.392</ecNumber>
    </submittedName>
</protein>
<dbReference type="SMART" id="SM00822">
    <property type="entry name" value="PKS_KR"/>
    <property type="match status" value="1"/>
</dbReference>
<dbReference type="EC" id="1.1.1.392" evidence="6"/>
<dbReference type="Pfam" id="PF00106">
    <property type="entry name" value="adh_short"/>
    <property type="match status" value="1"/>
</dbReference>
<feature type="domain" description="Ketoreductase" evidence="5">
    <location>
        <begin position="8"/>
        <end position="195"/>
    </location>
</feature>
<evidence type="ECO:0000256" key="1">
    <source>
        <dbReference type="ARBA" id="ARBA00006484"/>
    </source>
</evidence>
<evidence type="ECO:0000256" key="3">
    <source>
        <dbReference type="ARBA" id="ARBA00023002"/>
    </source>
</evidence>
<comment type="similarity">
    <text evidence="1 4">Belongs to the short-chain dehydrogenases/reductases (SDR) family.</text>
</comment>
<reference evidence="6" key="1">
    <citation type="submission" date="2021-12" db="EMBL/GenBank/DDBJ databases">
        <authorList>
            <person name="Rodrigo-Torres L."/>
            <person name="Arahal R. D."/>
            <person name="Lucena T."/>
        </authorList>
    </citation>
    <scope>NUCLEOTIDE SEQUENCE</scope>
    <source>
        <strain evidence="6">CECT 8267</strain>
    </source>
</reference>
<sequence>MHYSLSNKVYIVTGGSRGFGLSMAKALLAAGASVGITGRSKDSMQQAIEILTAEHDDYRDRVCGELADVADSGQVEQAFDNIVQRFGRLDGLVNNAGLARVASTENMVDEEIKLQINTNLLGVVYCCRMAIRYLREVDNGRIINISSATAYHHDEMVHMAVYAATKSAVERFSRDLRRELEGDAIGVSIIRPGASMATDFSAGLDFDRLGDALKAWQDLGPHTYDGMEPEHVADAVVYCLSCPPGLAIDLLEIRPHHKIDKVVF</sequence>
<keyword evidence="7" id="KW-1185">Reference proteome</keyword>
<dbReference type="PRINTS" id="PR00081">
    <property type="entry name" value="GDHRDH"/>
</dbReference>
<evidence type="ECO:0000313" key="7">
    <source>
        <dbReference type="Proteomes" id="UP000838100"/>
    </source>
</evidence>
<comment type="caution">
    <text evidence="6">The sequence shown here is derived from an EMBL/GenBank/DDBJ whole genome shotgun (WGS) entry which is preliminary data.</text>
</comment>
<dbReference type="GO" id="GO:0016491">
    <property type="term" value="F:oxidoreductase activity"/>
    <property type="evidence" value="ECO:0007669"/>
    <property type="project" value="UniProtKB-KW"/>
</dbReference>
<keyword evidence="2" id="KW-0521">NADP</keyword>
<dbReference type="PANTHER" id="PTHR43391">
    <property type="entry name" value="RETINOL DEHYDROGENASE-RELATED"/>
    <property type="match status" value="1"/>
</dbReference>
<dbReference type="Proteomes" id="UP000838100">
    <property type="component" value="Unassembled WGS sequence"/>
</dbReference>
<gene>
    <name evidence="6" type="primary">baiA_1</name>
    <name evidence="6" type="ORF">SIN8267_01061</name>
</gene>
<dbReference type="Gene3D" id="3.40.50.720">
    <property type="entry name" value="NAD(P)-binding Rossmann-like Domain"/>
    <property type="match status" value="1"/>
</dbReference>
<proteinExistence type="inferred from homology"/>
<dbReference type="RefSeq" id="WP_237443625.1">
    <property type="nucleotide sequence ID" value="NZ_CAKLPX010000001.1"/>
</dbReference>
<dbReference type="InterPro" id="IPR057326">
    <property type="entry name" value="KR_dom"/>
</dbReference>
<evidence type="ECO:0000256" key="2">
    <source>
        <dbReference type="ARBA" id="ARBA00022857"/>
    </source>
</evidence>
<dbReference type="InterPro" id="IPR036291">
    <property type="entry name" value="NAD(P)-bd_dom_sf"/>
</dbReference>
<dbReference type="SUPFAM" id="SSF51735">
    <property type="entry name" value="NAD(P)-binding Rossmann-fold domains"/>
    <property type="match status" value="1"/>
</dbReference>
<evidence type="ECO:0000313" key="6">
    <source>
        <dbReference type="EMBL" id="CAH0990960.1"/>
    </source>
</evidence>
<dbReference type="PRINTS" id="PR00080">
    <property type="entry name" value="SDRFAMILY"/>
</dbReference>
<organism evidence="6 7">
    <name type="scientific">Sinobacterium norvegicum</name>
    <dbReference type="NCBI Taxonomy" id="1641715"/>
    <lineage>
        <taxon>Bacteria</taxon>
        <taxon>Pseudomonadati</taxon>
        <taxon>Pseudomonadota</taxon>
        <taxon>Gammaproteobacteria</taxon>
        <taxon>Cellvibrionales</taxon>
        <taxon>Spongiibacteraceae</taxon>
        <taxon>Sinobacterium</taxon>
    </lineage>
</organism>
<dbReference type="EMBL" id="CAKLPX010000001">
    <property type="protein sequence ID" value="CAH0990960.1"/>
    <property type="molecule type" value="Genomic_DNA"/>
</dbReference>
<dbReference type="InterPro" id="IPR002347">
    <property type="entry name" value="SDR_fam"/>
</dbReference>
<dbReference type="CDD" id="cd05233">
    <property type="entry name" value="SDR_c"/>
    <property type="match status" value="1"/>
</dbReference>
<evidence type="ECO:0000256" key="4">
    <source>
        <dbReference type="RuleBase" id="RU000363"/>
    </source>
</evidence>
<evidence type="ECO:0000259" key="5">
    <source>
        <dbReference type="SMART" id="SM00822"/>
    </source>
</evidence>